<protein>
    <submittedName>
        <fullName evidence="3">Uncharacterized protein</fullName>
    </submittedName>
</protein>
<keyword evidence="2" id="KW-1133">Transmembrane helix</keyword>
<reference evidence="3" key="1">
    <citation type="journal article" date="2020" name="Stud. Mycol.">
        <title>101 Dothideomycetes genomes: a test case for predicting lifestyles and emergence of pathogens.</title>
        <authorList>
            <person name="Haridas S."/>
            <person name="Albert R."/>
            <person name="Binder M."/>
            <person name="Bloem J."/>
            <person name="Labutti K."/>
            <person name="Salamov A."/>
            <person name="Andreopoulos B."/>
            <person name="Baker S."/>
            <person name="Barry K."/>
            <person name="Bills G."/>
            <person name="Bluhm B."/>
            <person name="Cannon C."/>
            <person name="Castanera R."/>
            <person name="Culley D."/>
            <person name="Daum C."/>
            <person name="Ezra D."/>
            <person name="Gonzalez J."/>
            <person name="Henrissat B."/>
            <person name="Kuo A."/>
            <person name="Liang C."/>
            <person name="Lipzen A."/>
            <person name="Lutzoni F."/>
            <person name="Magnuson J."/>
            <person name="Mondo S."/>
            <person name="Nolan M."/>
            <person name="Ohm R."/>
            <person name="Pangilinan J."/>
            <person name="Park H.-J."/>
            <person name="Ramirez L."/>
            <person name="Alfaro M."/>
            <person name="Sun H."/>
            <person name="Tritt A."/>
            <person name="Yoshinaga Y."/>
            <person name="Zwiers L.-H."/>
            <person name="Turgeon B."/>
            <person name="Goodwin S."/>
            <person name="Spatafora J."/>
            <person name="Crous P."/>
            <person name="Grigoriev I."/>
        </authorList>
    </citation>
    <scope>NUCLEOTIDE SEQUENCE</scope>
    <source>
        <strain evidence="3">CBS 269.34</strain>
    </source>
</reference>
<feature type="region of interest" description="Disordered" evidence="1">
    <location>
        <begin position="21"/>
        <end position="42"/>
    </location>
</feature>
<evidence type="ECO:0000256" key="2">
    <source>
        <dbReference type="SAM" id="Phobius"/>
    </source>
</evidence>
<gene>
    <name evidence="3" type="ORF">BU16DRAFT_578227</name>
</gene>
<dbReference type="AlphaFoldDB" id="A0A6A6R600"/>
<dbReference type="Proteomes" id="UP000799750">
    <property type="component" value="Unassembled WGS sequence"/>
</dbReference>
<evidence type="ECO:0000313" key="3">
    <source>
        <dbReference type="EMBL" id="KAF2500225.1"/>
    </source>
</evidence>
<dbReference type="OrthoDB" id="10451510at2759"/>
<feature type="compositionally biased region" description="Polar residues" evidence="1">
    <location>
        <begin position="22"/>
        <end position="37"/>
    </location>
</feature>
<sequence>MARESHKNFLNTGFRSRDTNKLRFTSSTKGGTATPSAVSEDPLDFLDTEPAELEPPSSPFNLDLNSSRWITYGWILVTAVFLISLLYSYGPSIHKHLPLVTIPLETCGYRTDHFSFLADTPAEILGFRKQAVKLYDIAIASQAPNITASFDEFRELIAARHAALESFWFPVASPPNTQSGLEDAQIEWIVDRLGKAKTEMLSDVDAVADKRAKWHFRLAYATPHRDLSEKDLEFAAKQGMSREWLEGEWKKLEVQREGPRPVDSDFVRRQNAAAGVPTAAPEFNREGLKTKPVGFVHQEPDAAVMQTASIWIPSTSRDNTLRATHHGCLISNNVSRSNRSNREDFGLSGARGYIRWVCAIHHGCPLSNNVYTIQQYFGFLDVELGDKHNACYLPRVSIIQ</sequence>
<evidence type="ECO:0000256" key="1">
    <source>
        <dbReference type="SAM" id="MobiDB-lite"/>
    </source>
</evidence>
<feature type="transmembrane region" description="Helical" evidence="2">
    <location>
        <begin position="69"/>
        <end position="89"/>
    </location>
</feature>
<organism evidence="3 4">
    <name type="scientific">Lophium mytilinum</name>
    <dbReference type="NCBI Taxonomy" id="390894"/>
    <lineage>
        <taxon>Eukaryota</taxon>
        <taxon>Fungi</taxon>
        <taxon>Dikarya</taxon>
        <taxon>Ascomycota</taxon>
        <taxon>Pezizomycotina</taxon>
        <taxon>Dothideomycetes</taxon>
        <taxon>Pleosporomycetidae</taxon>
        <taxon>Mytilinidiales</taxon>
        <taxon>Mytilinidiaceae</taxon>
        <taxon>Lophium</taxon>
    </lineage>
</organism>
<proteinExistence type="predicted"/>
<dbReference type="EMBL" id="MU004183">
    <property type="protein sequence ID" value="KAF2500225.1"/>
    <property type="molecule type" value="Genomic_DNA"/>
</dbReference>
<evidence type="ECO:0000313" key="4">
    <source>
        <dbReference type="Proteomes" id="UP000799750"/>
    </source>
</evidence>
<keyword evidence="4" id="KW-1185">Reference proteome</keyword>
<accession>A0A6A6R600</accession>
<keyword evidence="2" id="KW-0812">Transmembrane</keyword>
<name>A0A6A6R600_9PEZI</name>
<keyword evidence="2" id="KW-0472">Membrane</keyword>